<keyword evidence="2" id="KW-0813">Transport</keyword>
<keyword evidence="8" id="KW-0675">Receptor</keyword>
<keyword evidence="15" id="KW-1185">Reference proteome</keyword>
<keyword evidence="7 12" id="KW-0472">Membrane</keyword>
<dbReference type="GO" id="GO:0015276">
    <property type="term" value="F:ligand-gated monoatomic ion channel activity"/>
    <property type="evidence" value="ECO:0007669"/>
    <property type="project" value="InterPro"/>
</dbReference>
<evidence type="ECO:0000256" key="5">
    <source>
        <dbReference type="ARBA" id="ARBA00022989"/>
    </source>
</evidence>
<dbReference type="Gene3D" id="1.10.287.70">
    <property type="match status" value="1"/>
</dbReference>
<dbReference type="SUPFAM" id="SSF53850">
    <property type="entry name" value="Periplasmic binding protein-like II"/>
    <property type="match status" value="1"/>
</dbReference>
<accession>A0AAE1ULD8</accession>
<keyword evidence="4 12" id="KW-0812">Transmembrane</keyword>
<evidence type="ECO:0000256" key="9">
    <source>
        <dbReference type="ARBA" id="ARBA00023180"/>
    </source>
</evidence>
<name>A0AAE1ULD8_9EUCA</name>
<keyword evidence="5 12" id="KW-1133">Transmembrane helix</keyword>
<evidence type="ECO:0000256" key="8">
    <source>
        <dbReference type="ARBA" id="ARBA00023170"/>
    </source>
</evidence>
<feature type="transmembrane region" description="Helical" evidence="12">
    <location>
        <begin position="145"/>
        <end position="165"/>
    </location>
</feature>
<gene>
    <name evidence="14" type="ORF">Pmani_006799</name>
</gene>
<evidence type="ECO:0000256" key="7">
    <source>
        <dbReference type="ARBA" id="ARBA00023136"/>
    </source>
</evidence>
<evidence type="ECO:0000256" key="12">
    <source>
        <dbReference type="SAM" id="Phobius"/>
    </source>
</evidence>
<dbReference type="PANTHER" id="PTHR42643">
    <property type="entry name" value="IONOTROPIC RECEPTOR 20A-RELATED"/>
    <property type="match status" value="1"/>
</dbReference>
<dbReference type="GO" id="GO:0005886">
    <property type="term" value="C:plasma membrane"/>
    <property type="evidence" value="ECO:0007669"/>
    <property type="project" value="UniProtKB-SubCell"/>
</dbReference>
<dbReference type="PANTHER" id="PTHR42643:SF24">
    <property type="entry name" value="IONOTROPIC RECEPTOR 60A"/>
    <property type="match status" value="1"/>
</dbReference>
<evidence type="ECO:0000256" key="11">
    <source>
        <dbReference type="ARBA" id="ARBA00023303"/>
    </source>
</evidence>
<dbReference type="AlphaFoldDB" id="A0AAE1ULD8"/>
<keyword evidence="11" id="KW-0407">Ion channel</keyword>
<keyword evidence="6" id="KW-0406">Ion transport</keyword>
<evidence type="ECO:0000256" key="6">
    <source>
        <dbReference type="ARBA" id="ARBA00023065"/>
    </source>
</evidence>
<feature type="domain" description="Ionotropic glutamate receptor L-glutamate and glycine-binding" evidence="13">
    <location>
        <begin position="1"/>
        <end position="50"/>
    </location>
</feature>
<protein>
    <recommendedName>
        <fullName evidence="13">Ionotropic glutamate receptor L-glutamate and glycine-binding domain-containing protein</fullName>
    </recommendedName>
</protein>
<evidence type="ECO:0000259" key="13">
    <source>
        <dbReference type="SMART" id="SM00918"/>
    </source>
</evidence>
<dbReference type="SMART" id="SM00918">
    <property type="entry name" value="Lig_chan-Glu_bd"/>
    <property type="match status" value="1"/>
</dbReference>
<evidence type="ECO:0000256" key="1">
    <source>
        <dbReference type="ARBA" id="ARBA00004651"/>
    </source>
</evidence>
<evidence type="ECO:0000256" key="3">
    <source>
        <dbReference type="ARBA" id="ARBA00022475"/>
    </source>
</evidence>
<dbReference type="Pfam" id="PF10613">
    <property type="entry name" value="Lig_chan-Glu_bd"/>
    <property type="match status" value="1"/>
</dbReference>
<keyword evidence="9" id="KW-0325">Glycoprotein</keyword>
<dbReference type="EMBL" id="JAWZYT010000517">
    <property type="protein sequence ID" value="KAK4322459.1"/>
    <property type="molecule type" value="Genomic_DNA"/>
</dbReference>
<evidence type="ECO:0000313" key="14">
    <source>
        <dbReference type="EMBL" id="KAK4322459.1"/>
    </source>
</evidence>
<comment type="caution">
    <text evidence="14">The sequence shown here is derived from an EMBL/GenBank/DDBJ whole genome shotgun (WGS) entry which is preliminary data.</text>
</comment>
<comment type="subcellular location">
    <subcellularLocation>
        <location evidence="1">Cell membrane</location>
        <topology evidence="1">Multi-pass membrane protein</topology>
    </subcellularLocation>
</comment>
<dbReference type="Proteomes" id="UP001292094">
    <property type="component" value="Unassembled WGS sequence"/>
</dbReference>
<organism evidence="14 15">
    <name type="scientific">Petrolisthes manimaculis</name>
    <dbReference type="NCBI Taxonomy" id="1843537"/>
    <lineage>
        <taxon>Eukaryota</taxon>
        <taxon>Metazoa</taxon>
        <taxon>Ecdysozoa</taxon>
        <taxon>Arthropoda</taxon>
        <taxon>Crustacea</taxon>
        <taxon>Multicrustacea</taxon>
        <taxon>Malacostraca</taxon>
        <taxon>Eumalacostraca</taxon>
        <taxon>Eucarida</taxon>
        <taxon>Decapoda</taxon>
        <taxon>Pleocyemata</taxon>
        <taxon>Anomura</taxon>
        <taxon>Galatheoidea</taxon>
        <taxon>Porcellanidae</taxon>
        <taxon>Petrolisthes</taxon>
    </lineage>
</organism>
<feature type="transmembrane region" description="Helical" evidence="12">
    <location>
        <begin position="103"/>
        <end position="125"/>
    </location>
</feature>
<evidence type="ECO:0000313" key="15">
    <source>
        <dbReference type="Proteomes" id="UP001292094"/>
    </source>
</evidence>
<reference evidence="14" key="1">
    <citation type="submission" date="2023-11" db="EMBL/GenBank/DDBJ databases">
        <title>Genome assemblies of two species of porcelain crab, Petrolisthes cinctipes and Petrolisthes manimaculis (Anomura: Porcellanidae).</title>
        <authorList>
            <person name="Angst P."/>
        </authorList>
    </citation>
    <scope>NUCLEOTIDE SEQUENCE</scope>
    <source>
        <strain evidence="14">PB745_02</strain>
        <tissue evidence="14">Gill</tissue>
    </source>
</reference>
<dbReference type="Gene3D" id="3.40.190.10">
    <property type="entry name" value="Periplasmic binding protein-like II"/>
    <property type="match status" value="1"/>
</dbReference>
<keyword evidence="10" id="KW-1071">Ligand-gated ion channel</keyword>
<sequence>MVAGIEIRLLHILAEALNFHLTIMNPSDGRKWGQPMENGTWTGMTGDLTRRKAHMAVANYFIHIHILEVVDMTVAYDMEFGCFITPLPEPLPQWVALIYPFSLPVWLVTLLLLGVGTVLLHITSLLSHHIIPSQDNTASASSPSLTHNVFYATGIFFGVGMPWLIQDLLRINKHGAKSTSDINLNKRYEVLRVGNADRLIRKRKDPNENEFKFVASLEEVYVTSQI</sequence>
<evidence type="ECO:0000256" key="10">
    <source>
        <dbReference type="ARBA" id="ARBA00023286"/>
    </source>
</evidence>
<keyword evidence="3" id="KW-1003">Cell membrane</keyword>
<evidence type="ECO:0000256" key="2">
    <source>
        <dbReference type="ARBA" id="ARBA00022448"/>
    </source>
</evidence>
<proteinExistence type="predicted"/>
<dbReference type="InterPro" id="IPR052192">
    <property type="entry name" value="Insect_Ionotropic_Sensory_Rcpt"/>
</dbReference>
<evidence type="ECO:0000256" key="4">
    <source>
        <dbReference type="ARBA" id="ARBA00022692"/>
    </source>
</evidence>
<dbReference type="InterPro" id="IPR019594">
    <property type="entry name" value="Glu/Gly-bd"/>
</dbReference>